<comment type="similarity">
    <text evidence="3 17">Belongs to the complex I subunit 4 family.</text>
</comment>
<feature type="domain" description="NADH:quinone oxidoreductase/Mrp antiporter transmembrane" evidence="18">
    <location>
        <begin position="103"/>
        <end position="378"/>
    </location>
</feature>
<dbReference type="GO" id="GO:0031966">
    <property type="term" value="C:mitochondrial membrane"/>
    <property type="evidence" value="ECO:0007669"/>
    <property type="project" value="UniProtKB-SubCell"/>
</dbReference>
<evidence type="ECO:0000256" key="8">
    <source>
        <dbReference type="ARBA" id="ARBA00022692"/>
    </source>
</evidence>
<protein>
    <recommendedName>
        <fullName evidence="5 17">NADH-ubiquinone oxidoreductase chain 4</fullName>
        <ecNumber evidence="4 17">7.1.1.2</ecNumber>
    </recommendedName>
</protein>
<dbReference type="GO" id="GO:0048039">
    <property type="term" value="F:ubiquinone binding"/>
    <property type="evidence" value="ECO:0007669"/>
    <property type="project" value="TreeGrafter"/>
</dbReference>
<keyword evidence="9" id="KW-1278">Translocase</keyword>
<feature type="transmembrane region" description="Helical" evidence="17">
    <location>
        <begin position="295"/>
        <end position="314"/>
    </location>
</feature>
<feature type="transmembrane region" description="Helical" evidence="17">
    <location>
        <begin position="207"/>
        <end position="228"/>
    </location>
</feature>
<feature type="transmembrane region" description="Helical" evidence="17">
    <location>
        <begin position="373"/>
        <end position="396"/>
    </location>
</feature>
<name>A0A485M6V6_9CRUS</name>
<dbReference type="GO" id="GO:0003954">
    <property type="term" value="F:NADH dehydrogenase activity"/>
    <property type="evidence" value="ECO:0007669"/>
    <property type="project" value="TreeGrafter"/>
</dbReference>
<organism evidence="20">
    <name type="scientific">Proasellus granadensis</name>
    <dbReference type="NCBI Taxonomy" id="1281974"/>
    <lineage>
        <taxon>Eukaryota</taxon>
        <taxon>Metazoa</taxon>
        <taxon>Ecdysozoa</taxon>
        <taxon>Arthropoda</taxon>
        <taxon>Crustacea</taxon>
        <taxon>Multicrustacea</taxon>
        <taxon>Malacostraca</taxon>
        <taxon>Eumalacostraca</taxon>
        <taxon>Peracarida</taxon>
        <taxon>Isopoda</taxon>
        <taxon>Asellota</taxon>
        <taxon>Aselloidea</taxon>
        <taxon>Asellidae</taxon>
        <taxon>Proasellus</taxon>
    </lineage>
</organism>
<accession>A0A485M6V6</accession>
<evidence type="ECO:0000256" key="7">
    <source>
        <dbReference type="ARBA" id="ARBA00022660"/>
    </source>
</evidence>
<evidence type="ECO:0000256" key="14">
    <source>
        <dbReference type="ARBA" id="ARBA00023128"/>
    </source>
</evidence>
<keyword evidence="8 17" id="KW-0812">Transmembrane</keyword>
<dbReference type="Pfam" id="PF00361">
    <property type="entry name" value="Proton_antipo_M"/>
    <property type="match status" value="1"/>
</dbReference>
<feature type="transmembrane region" description="Helical" evidence="17">
    <location>
        <begin position="12"/>
        <end position="33"/>
    </location>
</feature>
<feature type="transmembrane region" description="Helical" evidence="17">
    <location>
        <begin position="106"/>
        <end position="127"/>
    </location>
</feature>
<comment type="function">
    <text evidence="17">Core subunit of the mitochondrial membrane respiratory chain NADH dehydrogenase (Complex I) which catalyzes electron transfer from NADH through the respiratory chain, using ubiquinone as an electron acceptor. Essential for the catalytic activity and assembly of complex I.</text>
</comment>
<sequence>MMKILVITLMLWNMKSWVSLYTGVSLLLVVSLMTAKHDMDWFEVSSLFGLDSASLMLILLSVWVVMLMVLSSHKINLFNEYSFIFNVMLIMLLLTLILAFSCSSLLLFYIFFEASLVPTFILILGWGHQPERLQAGVYMMLYTIFASLPLLAVLLNVMAKDSVGYLGEVNTTFIGGAVVMVSSLLAFMVKLPLYLVHLWLPKAHVEAPVAGSMILASVLLKLGGYGMVRLLPKLSSGVMSVNWALMSWGLLGGVYISLSCLRQVDVKVLIALSSVAHMAMVFGGIMSLTTWGINGAVLVMMGHGFCSSGLFCIANMNYERSGTRSLLVMKGAQSILPTLTMWWFLLAAANMAAPPSMNLLGEIHSVLGLLKWSVFNGAPVAGLVFFAAAYSLYLYISTQHGKAPFTGSSANGVSVREHLVMLLHWVPINLLIVKFSTLQMFICLDSLYKMTTCGVGEDMHILSHLETTP</sequence>
<proteinExistence type="inferred from homology"/>
<evidence type="ECO:0000256" key="15">
    <source>
        <dbReference type="ARBA" id="ARBA00023136"/>
    </source>
</evidence>
<keyword evidence="12 17" id="KW-0520">NAD</keyword>
<dbReference type="InterPro" id="IPR003918">
    <property type="entry name" value="NADH_UbQ_OxRdtase"/>
</dbReference>
<dbReference type="Pfam" id="PF01059">
    <property type="entry name" value="Oxidored_q5_N"/>
    <property type="match status" value="1"/>
</dbReference>
<feature type="transmembrane region" description="Helical" evidence="17">
    <location>
        <begin position="83"/>
        <end position="100"/>
    </location>
</feature>
<feature type="transmembrane region" description="Helical" evidence="17">
    <location>
        <begin position="335"/>
        <end position="353"/>
    </location>
</feature>
<evidence type="ECO:0000256" key="17">
    <source>
        <dbReference type="RuleBase" id="RU003297"/>
    </source>
</evidence>
<evidence type="ECO:0000256" key="3">
    <source>
        <dbReference type="ARBA" id="ARBA00009025"/>
    </source>
</evidence>
<gene>
    <name evidence="20" type="primary">nad4</name>
    <name evidence="20" type="ORF">PGRPMT01_0007</name>
</gene>
<keyword evidence="11 17" id="KW-1133">Transmembrane helix</keyword>
<evidence type="ECO:0000256" key="11">
    <source>
        <dbReference type="ARBA" id="ARBA00022989"/>
    </source>
</evidence>
<dbReference type="PRINTS" id="PR01437">
    <property type="entry name" value="NUOXDRDTASE4"/>
</dbReference>
<dbReference type="PANTHER" id="PTHR43507:SF20">
    <property type="entry name" value="NADH-UBIQUINONE OXIDOREDUCTASE CHAIN 4"/>
    <property type="match status" value="1"/>
</dbReference>
<reference evidence="20" key="1">
    <citation type="submission" date="2019-03" db="EMBL/GenBank/DDBJ databases">
        <authorList>
            <person name="Lefebure T."/>
            <person name="Lefebure T."/>
        </authorList>
    </citation>
    <scope>NUCLEOTIDE SEQUENCE [LARGE SCALE GENOMIC DNA]</scope>
</reference>
<evidence type="ECO:0000259" key="18">
    <source>
        <dbReference type="Pfam" id="PF00361"/>
    </source>
</evidence>
<feature type="domain" description="NADH:ubiquinone oxidoreductase chain 4 N-terminal" evidence="19">
    <location>
        <begin position="1"/>
        <end position="99"/>
    </location>
</feature>
<evidence type="ECO:0000256" key="4">
    <source>
        <dbReference type="ARBA" id="ARBA00012944"/>
    </source>
</evidence>
<evidence type="ECO:0000256" key="5">
    <source>
        <dbReference type="ARBA" id="ARBA00021006"/>
    </source>
</evidence>
<dbReference type="GO" id="GO:0015990">
    <property type="term" value="P:electron transport coupled proton transport"/>
    <property type="evidence" value="ECO:0007669"/>
    <property type="project" value="TreeGrafter"/>
</dbReference>
<dbReference type="PANTHER" id="PTHR43507">
    <property type="entry name" value="NADH-UBIQUINONE OXIDOREDUCTASE CHAIN 4"/>
    <property type="match status" value="1"/>
</dbReference>
<dbReference type="GO" id="GO:0042773">
    <property type="term" value="P:ATP synthesis coupled electron transport"/>
    <property type="evidence" value="ECO:0007669"/>
    <property type="project" value="InterPro"/>
</dbReference>
<dbReference type="InterPro" id="IPR000260">
    <property type="entry name" value="NADH4_N"/>
</dbReference>
<keyword evidence="14 17" id="KW-0496">Mitochondrion</keyword>
<evidence type="ECO:0000256" key="9">
    <source>
        <dbReference type="ARBA" id="ARBA00022967"/>
    </source>
</evidence>
<feature type="transmembrane region" description="Helical" evidence="17">
    <location>
        <begin position="240"/>
        <end position="261"/>
    </location>
</feature>
<feature type="transmembrane region" description="Helical" evidence="17">
    <location>
        <begin position="268"/>
        <end position="289"/>
    </location>
</feature>
<evidence type="ECO:0000256" key="13">
    <source>
        <dbReference type="ARBA" id="ARBA00023075"/>
    </source>
</evidence>
<keyword evidence="13 17" id="KW-0830">Ubiquinone</keyword>
<dbReference type="InterPro" id="IPR001750">
    <property type="entry name" value="ND/Mrp_TM"/>
</dbReference>
<feature type="transmembrane region" description="Helical" evidence="17">
    <location>
        <begin position="53"/>
        <end position="71"/>
    </location>
</feature>
<evidence type="ECO:0000256" key="10">
    <source>
        <dbReference type="ARBA" id="ARBA00022982"/>
    </source>
</evidence>
<geneLocation type="mitochondrion" evidence="20"/>
<evidence type="ECO:0000256" key="12">
    <source>
        <dbReference type="ARBA" id="ARBA00023027"/>
    </source>
</evidence>
<evidence type="ECO:0000256" key="2">
    <source>
        <dbReference type="ARBA" id="ARBA00004225"/>
    </source>
</evidence>
<feature type="transmembrane region" description="Helical" evidence="17">
    <location>
        <begin position="171"/>
        <end position="195"/>
    </location>
</feature>
<dbReference type="EMBL" id="LR536611">
    <property type="protein sequence ID" value="VFU78664.1"/>
    <property type="molecule type" value="Genomic_DNA"/>
</dbReference>
<comment type="catalytic activity">
    <reaction evidence="16 17">
        <text>a ubiquinone + NADH + 5 H(+)(in) = a ubiquinol + NAD(+) + 4 H(+)(out)</text>
        <dbReference type="Rhea" id="RHEA:29091"/>
        <dbReference type="Rhea" id="RHEA-COMP:9565"/>
        <dbReference type="Rhea" id="RHEA-COMP:9566"/>
        <dbReference type="ChEBI" id="CHEBI:15378"/>
        <dbReference type="ChEBI" id="CHEBI:16389"/>
        <dbReference type="ChEBI" id="CHEBI:17976"/>
        <dbReference type="ChEBI" id="CHEBI:57540"/>
        <dbReference type="ChEBI" id="CHEBI:57945"/>
        <dbReference type="EC" id="7.1.1.2"/>
    </reaction>
</comment>
<keyword evidence="15 17" id="KW-0472">Membrane</keyword>
<keyword evidence="6 17" id="KW-0813">Transport</keyword>
<dbReference type="GO" id="GO:0008137">
    <property type="term" value="F:NADH dehydrogenase (ubiquinone) activity"/>
    <property type="evidence" value="ECO:0007669"/>
    <property type="project" value="UniProtKB-UniRule"/>
</dbReference>
<keyword evidence="7 17" id="KW-0679">Respiratory chain</keyword>
<evidence type="ECO:0000256" key="1">
    <source>
        <dbReference type="ARBA" id="ARBA00003257"/>
    </source>
</evidence>
<feature type="transmembrane region" description="Helical" evidence="17">
    <location>
        <begin position="139"/>
        <end position="159"/>
    </location>
</feature>
<evidence type="ECO:0000259" key="19">
    <source>
        <dbReference type="Pfam" id="PF01059"/>
    </source>
</evidence>
<dbReference type="AlphaFoldDB" id="A0A485M6V6"/>
<comment type="subcellular location">
    <subcellularLocation>
        <location evidence="2 17">Mitochondrion membrane</location>
        <topology evidence="2 17">Multi-pass membrane protein</topology>
    </subcellularLocation>
</comment>
<evidence type="ECO:0000256" key="6">
    <source>
        <dbReference type="ARBA" id="ARBA00022448"/>
    </source>
</evidence>
<dbReference type="EC" id="7.1.1.2" evidence="4 17"/>
<comment type="function">
    <text evidence="1">Core subunit of the mitochondrial membrane respiratory chain NADH dehydrogenase (Complex I) that is believed to belong to the minimal assembly required for catalysis. Complex I functions in the transfer of electrons from NADH to the respiratory chain. The immediate electron acceptor for the enzyme is believed to be ubiquinone.</text>
</comment>
<evidence type="ECO:0000313" key="20">
    <source>
        <dbReference type="EMBL" id="VFU78664.1"/>
    </source>
</evidence>
<evidence type="ECO:0000256" key="16">
    <source>
        <dbReference type="ARBA" id="ARBA00049551"/>
    </source>
</evidence>
<keyword evidence="10 17" id="KW-0249">Electron transport</keyword>